<keyword evidence="1" id="KW-1185">Reference proteome</keyword>
<reference evidence="2" key="1">
    <citation type="submission" date="2017-02" db="UniProtKB">
        <authorList>
            <consortium name="WormBaseParasite"/>
        </authorList>
    </citation>
    <scope>IDENTIFICATION</scope>
</reference>
<name>A0A0M3ITK7_ASCLU</name>
<organism evidence="1 2">
    <name type="scientific">Ascaris lumbricoides</name>
    <name type="common">Giant roundworm</name>
    <dbReference type="NCBI Taxonomy" id="6252"/>
    <lineage>
        <taxon>Eukaryota</taxon>
        <taxon>Metazoa</taxon>
        <taxon>Ecdysozoa</taxon>
        <taxon>Nematoda</taxon>
        <taxon>Chromadorea</taxon>
        <taxon>Rhabditida</taxon>
        <taxon>Spirurina</taxon>
        <taxon>Ascaridomorpha</taxon>
        <taxon>Ascaridoidea</taxon>
        <taxon>Ascarididae</taxon>
        <taxon>Ascaris</taxon>
    </lineage>
</organism>
<accession>A0A0M3ITK7</accession>
<sequence>MTTPFGADDLIKRSILGSIIGFAHKKPKPPSDIDDLIKRSILGSIIGFAHKKPKPPSDIGGETSGFQYGYRSSVKDPYECTNLVTASYKNDAIQHEIYDKIKETHPITINEVDTHRLQYRSQQDIYHEIVCECAQLESAASNYSSRSSSESPLSAASSEEFVKFDAFLDNKVPFGERSTSGSCSTLSLTAFDSHSNCTRISIEDFVKLVVSAVKEGGLLLTHKGDRTETPEEILRRKRAQVSSGCIDFSGNNYMSLEFVTGLVIRDAYDLITASRVERNERNL</sequence>
<dbReference type="WBParaSite" id="ALUE_0002208501-mRNA-1">
    <property type="protein sequence ID" value="ALUE_0002208501-mRNA-1"/>
    <property type="gene ID" value="ALUE_0002208501"/>
</dbReference>
<protein>
    <submittedName>
        <fullName evidence="2">RNA-directed RNA polymerase</fullName>
    </submittedName>
</protein>
<dbReference type="Proteomes" id="UP000036681">
    <property type="component" value="Unplaced"/>
</dbReference>
<proteinExistence type="predicted"/>
<evidence type="ECO:0000313" key="1">
    <source>
        <dbReference type="Proteomes" id="UP000036681"/>
    </source>
</evidence>
<evidence type="ECO:0000313" key="2">
    <source>
        <dbReference type="WBParaSite" id="ALUE_0002208501-mRNA-1"/>
    </source>
</evidence>
<dbReference type="AlphaFoldDB" id="A0A0M3ITK7"/>